<reference evidence="1" key="1">
    <citation type="journal article" date="2021" name="ISME J.">
        <title>Mercury methylation by metabolically versatile and cosmopolitan marine bacteria.</title>
        <authorList>
            <person name="Lin H."/>
            <person name="Ascher D.B."/>
            <person name="Myung Y."/>
            <person name="Lamborg C.H."/>
            <person name="Hallam S.J."/>
            <person name="Gionfriddo C.M."/>
            <person name="Holt K.E."/>
            <person name="Moreau J.W."/>
        </authorList>
    </citation>
    <scope>NUCLEOTIDE SEQUENCE</scope>
    <source>
        <strain evidence="1">SI075_bin30</strain>
    </source>
</reference>
<dbReference type="AlphaFoldDB" id="A0A8T5GE86"/>
<name>A0A8T5GE86_9ARCH</name>
<proteinExistence type="predicted"/>
<evidence type="ECO:0000313" key="1">
    <source>
        <dbReference type="EMBL" id="MBT4870140.1"/>
    </source>
</evidence>
<protein>
    <recommendedName>
        <fullName evidence="3">KaiC-like domain-containing protein</fullName>
    </recommendedName>
</protein>
<dbReference type="Proteomes" id="UP000722459">
    <property type="component" value="Unassembled WGS sequence"/>
</dbReference>
<evidence type="ECO:0000313" key="2">
    <source>
        <dbReference type="Proteomes" id="UP000722459"/>
    </source>
</evidence>
<comment type="caution">
    <text evidence="1">The sequence shown here is derived from an EMBL/GenBank/DDBJ whole genome shotgun (WGS) entry which is preliminary data.</text>
</comment>
<evidence type="ECO:0008006" key="3">
    <source>
        <dbReference type="Google" id="ProtNLM"/>
    </source>
</evidence>
<accession>A0A8T5GE86</accession>
<dbReference type="InterPro" id="IPR027417">
    <property type="entry name" value="P-loop_NTPase"/>
</dbReference>
<dbReference type="Gene3D" id="3.40.50.300">
    <property type="entry name" value="P-loop containing nucleotide triphosphate hydrolases"/>
    <property type="match status" value="1"/>
</dbReference>
<organism evidence="1 2">
    <name type="scientific">Candidatus Iainarchaeum sp</name>
    <dbReference type="NCBI Taxonomy" id="3101447"/>
    <lineage>
        <taxon>Archaea</taxon>
        <taxon>Candidatus Iainarchaeota</taxon>
        <taxon>Candidatus Iainarchaeia</taxon>
        <taxon>Candidatus Iainarchaeales</taxon>
        <taxon>Candidatus Iainarchaeaceae</taxon>
        <taxon>Candidatus Iainarchaeum</taxon>
    </lineage>
</organism>
<sequence length="189" mass="21503">MGANYLKELFSDMSGKNSLSILNQKQFQDSIDYSLEKILTEKPLIFISMTRSAEDILTQVGEKKENLFIIDVFSKETTFANGIEPNIIYISNPANLTSIQIAVDKALKKFPSATILFDSLGVLSVYSEEKLFQKFIYLFNNKMNLLEGTVLFFAIKNTIEEEILSTVKQFCDKTYDFSELYIASVELAH</sequence>
<gene>
    <name evidence="1" type="ORF">HON47_01035</name>
</gene>
<dbReference type="EMBL" id="JABJNZ010000019">
    <property type="protein sequence ID" value="MBT4870140.1"/>
    <property type="molecule type" value="Genomic_DNA"/>
</dbReference>